<evidence type="ECO:0000256" key="1">
    <source>
        <dbReference type="SAM" id="MobiDB-lite"/>
    </source>
</evidence>
<evidence type="ECO:0000313" key="5">
    <source>
        <dbReference type="Proteomes" id="UP000215914"/>
    </source>
</evidence>
<proteinExistence type="predicted"/>
<keyword evidence="2" id="KW-0812">Transmembrane</keyword>
<evidence type="ECO:0000256" key="2">
    <source>
        <dbReference type="SAM" id="Phobius"/>
    </source>
</evidence>
<reference evidence="3 5" key="1">
    <citation type="journal article" date="2017" name="Nature">
        <title>The sunflower genome provides insights into oil metabolism, flowering and Asterid evolution.</title>
        <authorList>
            <person name="Badouin H."/>
            <person name="Gouzy J."/>
            <person name="Grassa C.J."/>
            <person name="Murat F."/>
            <person name="Staton S.E."/>
            <person name="Cottret L."/>
            <person name="Lelandais-Briere C."/>
            <person name="Owens G.L."/>
            <person name="Carrere S."/>
            <person name="Mayjonade B."/>
            <person name="Legrand L."/>
            <person name="Gill N."/>
            <person name="Kane N.C."/>
            <person name="Bowers J.E."/>
            <person name="Hubner S."/>
            <person name="Bellec A."/>
            <person name="Berard A."/>
            <person name="Berges H."/>
            <person name="Blanchet N."/>
            <person name="Boniface M.C."/>
            <person name="Brunel D."/>
            <person name="Catrice O."/>
            <person name="Chaidir N."/>
            <person name="Claudel C."/>
            <person name="Donnadieu C."/>
            <person name="Faraut T."/>
            <person name="Fievet G."/>
            <person name="Helmstetter N."/>
            <person name="King M."/>
            <person name="Knapp S.J."/>
            <person name="Lai Z."/>
            <person name="Le Paslier M.C."/>
            <person name="Lippi Y."/>
            <person name="Lorenzon L."/>
            <person name="Mandel J.R."/>
            <person name="Marage G."/>
            <person name="Marchand G."/>
            <person name="Marquand E."/>
            <person name="Bret-Mestries E."/>
            <person name="Morien E."/>
            <person name="Nambeesan S."/>
            <person name="Nguyen T."/>
            <person name="Pegot-Espagnet P."/>
            <person name="Pouilly N."/>
            <person name="Raftis F."/>
            <person name="Sallet E."/>
            <person name="Schiex T."/>
            <person name="Thomas J."/>
            <person name="Vandecasteele C."/>
            <person name="Vares D."/>
            <person name="Vear F."/>
            <person name="Vautrin S."/>
            <person name="Crespi M."/>
            <person name="Mangin B."/>
            <person name="Burke J.M."/>
            <person name="Salse J."/>
            <person name="Munos S."/>
            <person name="Vincourt P."/>
            <person name="Rieseberg L.H."/>
            <person name="Langlade N.B."/>
        </authorList>
    </citation>
    <scope>NUCLEOTIDE SEQUENCE [LARGE SCALE GENOMIC DNA]</scope>
    <source>
        <strain evidence="5">cv. SF193</strain>
        <tissue evidence="3">Leaves</tissue>
    </source>
</reference>
<keyword evidence="2" id="KW-1133">Transmembrane helix</keyword>
<reference evidence="3" key="3">
    <citation type="submission" date="2020-06" db="EMBL/GenBank/DDBJ databases">
        <title>Helianthus annuus Genome sequencing and assembly Release 2.</title>
        <authorList>
            <person name="Gouzy J."/>
            <person name="Langlade N."/>
            <person name="Munos S."/>
        </authorList>
    </citation>
    <scope>NUCLEOTIDE SEQUENCE</scope>
    <source>
        <tissue evidence="3">Leaves</tissue>
    </source>
</reference>
<sequence length="89" mass="10052">MPEISDHWDLNSCDGGVFFIRIGRAGVSFRVRLFFSGNYQLVVVGFFRRSSFMFAIYLLFVTKNTERGEQAKGPPAGNGEIDDFYGDDV</sequence>
<feature type="transmembrane region" description="Helical" evidence="2">
    <location>
        <begin position="39"/>
        <end position="60"/>
    </location>
</feature>
<dbReference type="InParanoid" id="A0A251VQZ4"/>
<evidence type="ECO:0000313" key="3">
    <source>
        <dbReference type="EMBL" id="KAF5823337.1"/>
    </source>
</evidence>
<accession>A0A251VQZ4</accession>
<keyword evidence="2" id="KW-0472">Membrane</keyword>
<name>A0A251VQZ4_HELAN</name>
<feature type="compositionally biased region" description="Acidic residues" evidence="1">
    <location>
        <begin position="80"/>
        <end position="89"/>
    </location>
</feature>
<dbReference type="Proteomes" id="UP000215914">
    <property type="component" value="Chromosome 1"/>
</dbReference>
<evidence type="ECO:0000313" key="4">
    <source>
        <dbReference type="EMBL" id="OTG37965.1"/>
    </source>
</evidence>
<reference evidence="4" key="2">
    <citation type="submission" date="2017-02" db="EMBL/GenBank/DDBJ databases">
        <title>Sunflower complete genome.</title>
        <authorList>
            <person name="Langlade N."/>
            <person name="Munos S."/>
        </authorList>
    </citation>
    <scope>NUCLEOTIDE SEQUENCE [LARGE SCALE GENOMIC DNA]</scope>
    <source>
        <tissue evidence="4">Leaves</tissue>
    </source>
</reference>
<dbReference type="Gramene" id="mRNA:HanXRQr2_Chr01g0037261">
    <property type="protein sequence ID" value="mRNA:HanXRQr2_Chr01g0037261"/>
    <property type="gene ID" value="HanXRQr2_Chr01g0037261"/>
</dbReference>
<feature type="region of interest" description="Disordered" evidence="1">
    <location>
        <begin position="68"/>
        <end position="89"/>
    </location>
</feature>
<dbReference type="EMBL" id="MNCJ02000316">
    <property type="protein sequence ID" value="KAF5823337.1"/>
    <property type="molecule type" value="Genomic_DNA"/>
</dbReference>
<keyword evidence="5" id="KW-1185">Reference proteome</keyword>
<organism evidence="4 5">
    <name type="scientific">Helianthus annuus</name>
    <name type="common">Common sunflower</name>
    <dbReference type="NCBI Taxonomy" id="4232"/>
    <lineage>
        <taxon>Eukaryota</taxon>
        <taxon>Viridiplantae</taxon>
        <taxon>Streptophyta</taxon>
        <taxon>Embryophyta</taxon>
        <taxon>Tracheophyta</taxon>
        <taxon>Spermatophyta</taxon>
        <taxon>Magnoliopsida</taxon>
        <taxon>eudicotyledons</taxon>
        <taxon>Gunneridae</taxon>
        <taxon>Pentapetalae</taxon>
        <taxon>asterids</taxon>
        <taxon>campanulids</taxon>
        <taxon>Asterales</taxon>
        <taxon>Asteraceae</taxon>
        <taxon>Asteroideae</taxon>
        <taxon>Heliantheae alliance</taxon>
        <taxon>Heliantheae</taxon>
        <taxon>Helianthus</taxon>
    </lineage>
</organism>
<dbReference type="EMBL" id="CM007890">
    <property type="protein sequence ID" value="OTG37965.1"/>
    <property type="molecule type" value="Genomic_DNA"/>
</dbReference>
<protein>
    <submittedName>
        <fullName evidence="4">Uncharacterized protein</fullName>
    </submittedName>
</protein>
<dbReference type="AlphaFoldDB" id="A0A251VQZ4"/>
<gene>
    <name evidence="4" type="ORF">HannXRQ_Chr01g0024581</name>
    <name evidence="3" type="ORF">HanXRQr2_Chr01g0037261</name>
</gene>